<dbReference type="EMBL" id="QGKV02001507">
    <property type="protein sequence ID" value="KAF3534619.1"/>
    <property type="molecule type" value="Genomic_DNA"/>
</dbReference>
<protein>
    <recommendedName>
        <fullName evidence="5">Ubiquitin-like protease family profile domain-containing protein</fullName>
    </recommendedName>
</protein>
<dbReference type="Gene3D" id="3.40.395.10">
    <property type="entry name" value="Adenoviral Proteinase, Chain A"/>
    <property type="match status" value="1"/>
</dbReference>
<feature type="region of interest" description="Disordered" evidence="4">
    <location>
        <begin position="484"/>
        <end position="537"/>
    </location>
</feature>
<evidence type="ECO:0000256" key="4">
    <source>
        <dbReference type="SAM" id="MobiDB-lite"/>
    </source>
</evidence>
<reference evidence="6 7" key="1">
    <citation type="journal article" date="2020" name="BMC Genomics">
        <title>Intraspecific diversification of the crop wild relative Brassica cretica Lam. using demographic model selection.</title>
        <authorList>
            <person name="Kioukis A."/>
            <person name="Michalopoulou V.A."/>
            <person name="Briers L."/>
            <person name="Pirintsos S."/>
            <person name="Studholme D.J."/>
            <person name="Pavlidis P."/>
            <person name="Sarris P.F."/>
        </authorList>
    </citation>
    <scope>NUCLEOTIDE SEQUENCE [LARGE SCALE GENOMIC DNA]</scope>
    <source>
        <strain evidence="7">cv. PFS-1207/04</strain>
    </source>
</reference>
<feature type="domain" description="Ubiquitin-like protease family profile" evidence="5">
    <location>
        <begin position="628"/>
        <end position="823"/>
    </location>
</feature>
<name>A0ABQ7BR03_BRACR</name>
<dbReference type="InterPro" id="IPR015410">
    <property type="entry name" value="DUF1985"/>
</dbReference>
<comment type="caution">
    <text evidence="6">The sequence shown here is derived from an EMBL/GenBank/DDBJ whole genome shotgun (WGS) entry which is preliminary data.</text>
</comment>
<dbReference type="Proteomes" id="UP000266723">
    <property type="component" value="Unassembled WGS sequence"/>
</dbReference>
<sequence length="823" mass="92274">MPTSTSGAEFIETSHSRPPQLPVRLFARYCYPKKPHLNIYSKAIVIGSIVKSLKGTSELKKLLGSLKCDPMVGNVADEFSALTVFEDESGVGEIWKDLFETEDVDVRVPEVLQMLAEPELPVGKCLPLALIALVDGLLVCGHKQIRVKPSYVRMVEDPEEFLQYSWGRAAFLTTLFRLTPPAAASPAQKAKSLEVMRERLKQQTTACYGFPLALQLLAFKAIPALLSRIPQAEKMTNFLEDPEGCNTTNTLLHFEDIIEVETETEWEDEIEDPTVQKLVGLMCGGHKFQTSDFVGGDSSLPPLIGTSKVTWLGVTKECPQERRRFRKKTEEPGCSSQPQRRPFRPRRGIGVEPESTDSGEINEELKAWICARRVSVCFNNANDAPTVVANDAPTVQTLSPEATILEADQLATAVKAVFHMSVGENSGFPRVEEAPMTTGLNLLAQEVENAIGVDQEDSELVDNTLALVLAKPKTFVLPSQDFVESDEVGTSVPDETNSENKETASPTNSEDYKTPPEESPTAESRTPESGNVLNRRYSTRLTKIQEGEWKCISVRSTKVEKDKGKRIQKRSTKIGGVYTPDKKLKELFKSCQKPKYTPLADVDVKKFKELRKVLQENPKQVFEIVIGPTVSNQFFLSLARPTNWVTNEVFRCTCTPALRHGSSYLNQRCALMDYYPISCILSKVAKFEEATDKRNFNWGSQAKCFVTGKSRRRNWKMELFRDIDRVYVPMLWGLDHWEGLVINLHSKQVEILDCKITHNESDAAVVEHMSPLLRSLPYVLSAYLPPNVWTPPEDEDGEFTWIRPANIYQNERSGDCGRALLNS</sequence>
<dbReference type="PROSITE" id="PS50600">
    <property type="entry name" value="ULP_PROTEASE"/>
    <property type="match status" value="1"/>
</dbReference>
<evidence type="ECO:0000256" key="3">
    <source>
        <dbReference type="ARBA" id="ARBA00022801"/>
    </source>
</evidence>
<proteinExistence type="inferred from homology"/>
<dbReference type="InterPro" id="IPR038765">
    <property type="entry name" value="Papain-like_cys_pep_sf"/>
</dbReference>
<dbReference type="PANTHER" id="PTHR48449:SF1">
    <property type="entry name" value="DUF1985 DOMAIN-CONTAINING PROTEIN"/>
    <property type="match status" value="1"/>
</dbReference>
<feature type="region of interest" description="Disordered" evidence="4">
    <location>
        <begin position="322"/>
        <end position="358"/>
    </location>
</feature>
<dbReference type="Pfam" id="PF09331">
    <property type="entry name" value="DUF1985"/>
    <property type="match status" value="1"/>
</dbReference>
<gene>
    <name evidence="6" type="ORF">DY000_02040788</name>
</gene>
<organism evidence="6 7">
    <name type="scientific">Brassica cretica</name>
    <name type="common">Mustard</name>
    <dbReference type="NCBI Taxonomy" id="69181"/>
    <lineage>
        <taxon>Eukaryota</taxon>
        <taxon>Viridiplantae</taxon>
        <taxon>Streptophyta</taxon>
        <taxon>Embryophyta</taxon>
        <taxon>Tracheophyta</taxon>
        <taxon>Spermatophyta</taxon>
        <taxon>Magnoliopsida</taxon>
        <taxon>eudicotyledons</taxon>
        <taxon>Gunneridae</taxon>
        <taxon>Pentapetalae</taxon>
        <taxon>rosids</taxon>
        <taxon>malvids</taxon>
        <taxon>Brassicales</taxon>
        <taxon>Brassicaceae</taxon>
        <taxon>Brassiceae</taxon>
        <taxon>Brassica</taxon>
    </lineage>
</organism>
<keyword evidence="2" id="KW-0645">Protease</keyword>
<accession>A0ABQ7BR03</accession>
<evidence type="ECO:0000313" key="6">
    <source>
        <dbReference type="EMBL" id="KAF3534619.1"/>
    </source>
</evidence>
<dbReference type="SUPFAM" id="SSF54001">
    <property type="entry name" value="Cysteine proteinases"/>
    <property type="match status" value="1"/>
</dbReference>
<evidence type="ECO:0000259" key="5">
    <source>
        <dbReference type="PROSITE" id="PS50600"/>
    </source>
</evidence>
<evidence type="ECO:0000313" key="7">
    <source>
        <dbReference type="Proteomes" id="UP000266723"/>
    </source>
</evidence>
<evidence type="ECO:0000256" key="1">
    <source>
        <dbReference type="ARBA" id="ARBA00005234"/>
    </source>
</evidence>
<keyword evidence="3" id="KW-0378">Hydrolase</keyword>
<keyword evidence="7" id="KW-1185">Reference proteome</keyword>
<dbReference type="Pfam" id="PF02902">
    <property type="entry name" value="Peptidase_C48"/>
    <property type="match status" value="1"/>
</dbReference>
<dbReference type="PANTHER" id="PTHR48449">
    <property type="entry name" value="DUF1985 DOMAIN-CONTAINING PROTEIN"/>
    <property type="match status" value="1"/>
</dbReference>
<evidence type="ECO:0000256" key="2">
    <source>
        <dbReference type="ARBA" id="ARBA00022670"/>
    </source>
</evidence>
<feature type="compositionally biased region" description="Polar residues" evidence="4">
    <location>
        <begin position="521"/>
        <end position="532"/>
    </location>
</feature>
<dbReference type="InterPro" id="IPR003653">
    <property type="entry name" value="Peptidase_C48_C"/>
</dbReference>
<comment type="similarity">
    <text evidence="1">Belongs to the peptidase C48 family.</text>
</comment>